<evidence type="ECO:0000313" key="2">
    <source>
        <dbReference type="Proteomes" id="UP000018426"/>
    </source>
</evidence>
<dbReference type="EMBL" id="APOL01000042">
    <property type="protein sequence ID" value="ENU32552.1"/>
    <property type="molecule type" value="Genomic_DNA"/>
</dbReference>
<comment type="caution">
    <text evidence="1">The sequence shown here is derived from an EMBL/GenBank/DDBJ whole genome shotgun (WGS) entry which is preliminary data.</text>
</comment>
<reference evidence="1 2" key="1">
    <citation type="submission" date="2013-02" db="EMBL/GenBank/DDBJ databases">
        <title>The Genome Sequence of Acinetobacter parvus NIPH 1103.</title>
        <authorList>
            <consortium name="The Broad Institute Genome Sequencing Platform"/>
            <consortium name="The Broad Institute Genome Sequencing Center for Infectious Disease"/>
            <person name="Cerqueira G."/>
            <person name="Feldgarden M."/>
            <person name="Courvalin P."/>
            <person name="Perichon B."/>
            <person name="Grillot-Courvalin C."/>
            <person name="Clermont D."/>
            <person name="Rocha E."/>
            <person name="Yoon E.-J."/>
            <person name="Nemec A."/>
            <person name="Walker B."/>
            <person name="Young S.K."/>
            <person name="Zeng Q."/>
            <person name="Gargeya S."/>
            <person name="Fitzgerald M."/>
            <person name="Haas B."/>
            <person name="Abouelleil A."/>
            <person name="Alvarado L."/>
            <person name="Arachchi H.M."/>
            <person name="Berlin A.M."/>
            <person name="Chapman S.B."/>
            <person name="Dewar J."/>
            <person name="Goldberg J."/>
            <person name="Griggs A."/>
            <person name="Gujja S."/>
            <person name="Hansen M."/>
            <person name="Howarth C."/>
            <person name="Imamovic A."/>
            <person name="Larimer J."/>
            <person name="McCowan C."/>
            <person name="Murphy C."/>
            <person name="Neiman D."/>
            <person name="Pearson M."/>
            <person name="Priest M."/>
            <person name="Roberts A."/>
            <person name="Saif S."/>
            <person name="Shea T."/>
            <person name="Sisk P."/>
            <person name="Sykes S."/>
            <person name="Wortman J."/>
            <person name="Nusbaum C."/>
            <person name="Birren B."/>
        </authorList>
    </citation>
    <scope>NUCLEOTIDE SEQUENCE [LARGE SCALE GENOMIC DNA]</scope>
    <source>
        <strain evidence="1 2">NIPH 1103</strain>
    </source>
</reference>
<dbReference type="Gene3D" id="3.10.20.10">
    <property type="match status" value="1"/>
</dbReference>
<name>N8RER6_9GAMM</name>
<protein>
    <recommendedName>
        <fullName evidence="3">DUF1543 domain-containing protein</fullName>
    </recommendedName>
</protein>
<evidence type="ECO:0000313" key="1">
    <source>
        <dbReference type="EMBL" id="ENU32552.1"/>
    </source>
</evidence>
<proteinExistence type="predicted"/>
<dbReference type="HOGENOM" id="CLU_3371511_0_0_6"/>
<dbReference type="Proteomes" id="UP000018426">
    <property type="component" value="Unassembled WGS sequence"/>
</dbReference>
<accession>N8RER6</accession>
<sequence length="34" mass="3764">MKSLYLVLLGGKHEQANVEVYDVILVICSDLTEA</sequence>
<dbReference type="AlphaFoldDB" id="N8RER6"/>
<organism evidence="1 2">
    <name type="scientific">Acinetobacter parvus NIPH 1103</name>
    <dbReference type="NCBI Taxonomy" id="1217671"/>
    <lineage>
        <taxon>Bacteria</taxon>
        <taxon>Pseudomonadati</taxon>
        <taxon>Pseudomonadota</taxon>
        <taxon>Gammaproteobacteria</taxon>
        <taxon>Moraxellales</taxon>
        <taxon>Moraxellaceae</taxon>
        <taxon>Acinetobacter</taxon>
    </lineage>
</organism>
<gene>
    <name evidence="1" type="ORF">F989_02536</name>
</gene>
<evidence type="ECO:0008006" key="3">
    <source>
        <dbReference type="Google" id="ProtNLM"/>
    </source>
</evidence>